<accession>A0A4Q7NX02</accession>
<comment type="caution">
    <text evidence="3">The sequence shown here is derived from an EMBL/GenBank/DDBJ whole genome shotgun (WGS) entry which is preliminary data.</text>
</comment>
<dbReference type="Proteomes" id="UP000293638">
    <property type="component" value="Unassembled WGS sequence"/>
</dbReference>
<reference evidence="3 4" key="1">
    <citation type="submission" date="2019-02" db="EMBL/GenBank/DDBJ databases">
        <title>Genomic Encyclopedia of Type Strains, Phase IV (KMG-IV): sequencing the most valuable type-strain genomes for metagenomic binning, comparative biology and taxonomic classification.</title>
        <authorList>
            <person name="Goeker M."/>
        </authorList>
    </citation>
    <scope>NUCLEOTIDE SEQUENCE [LARGE SCALE GENOMIC DNA]</scope>
    <source>
        <strain evidence="3 4">DSM 45622</strain>
    </source>
</reference>
<dbReference type="RefSeq" id="WP_130491800.1">
    <property type="nucleotide sequence ID" value="NZ_SGXD01000001.1"/>
</dbReference>
<evidence type="ECO:0000256" key="2">
    <source>
        <dbReference type="SAM" id="SignalP"/>
    </source>
</evidence>
<protein>
    <recommendedName>
        <fullName evidence="5">Lipoprotein LpqN</fullName>
    </recommendedName>
</protein>
<dbReference type="EMBL" id="SGXD01000001">
    <property type="protein sequence ID" value="RZS91775.1"/>
    <property type="molecule type" value="Genomic_DNA"/>
</dbReference>
<feature type="signal peptide" evidence="2">
    <location>
        <begin position="1"/>
        <end position="21"/>
    </location>
</feature>
<dbReference type="PROSITE" id="PS51257">
    <property type="entry name" value="PROKAR_LIPOPROTEIN"/>
    <property type="match status" value="1"/>
</dbReference>
<evidence type="ECO:0000313" key="3">
    <source>
        <dbReference type="EMBL" id="RZS91775.1"/>
    </source>
</evidence>
<dbReference type="Gene3D" id="3.40.1000.10">
    <property type="entry name" value="Mog1/PsbP, alpha/beta/alpha sandwich"/>
    <property type="match status" value="1"/>
</dbReference>
<keyword evidence="2" id="KW-0732">Signal</keyword>
<dbReference type="AlphaFoldDB" id="A0A4Q7NX02"/>
<evidence type="ECO:0000313" key="4">
    <source>
        <dbReference type="Proteomes" id="UP000293638"/>
    </source>
</evidence>
<feature type="chain" id="PRO_5038624183" description="Lipoprotein LpqN" evidence="2">
    <location>
        <begin position="22"/>
        <end position="228"/>
    </location>
</feature>
<evidence type="ECO:0008006" key="5">
    <source>
        <dbReference type="Google" id="ProtNLM"/>
    </source>
</evidence>
<keyword evidence="4" id="KW-1185">Reference proteome</keyword>
<gene>
    <name evidence="3" type="ORF">EV189_1023</name>
</gene>
<evidence type="ECO:0000256" key="1">
    <source>
        <dbReference type="SAM" id="MobiDB-lite"/>
    </source>
</evidence>
<name>A0A4Q7NX02_9ACTN</name>
<proteinExistence type="predicted"/>
<organism evidence="3 4">
    <name type="scientific">Motilibacter rhizosphaerae</name>
    <dbReference type="NCBI Taxonomy" id="598652"/>
    <lineage>
        <taxon>Bacteria</taxon>
        <taxon>Bacillati</taxon>
        <taxon>Actinomycetota</taxon>
        <taxon>Actinomycetes</taxon>
        <taxon>Motilibacterales</taxon>
        <taxon>Motilibacteraceae</taxon>
        <taxon>Motilibacter</taxon>
    </lineage>
</organism>
<sequence length="228" mass="22689">MRQPPLRALLLALAVALPVVTGCEHDGGTGARPAASTAPVPLTTPTSPPGTVRVVDAGHRYALVLPAGWRVVSDPTSPGAVEVSPTPVATSATPDPRTSAQAAYAFDQGASLVALKPSTGFAPNVTVMLKPAKGLAPADVAKVVPAATSGLRSLSASGVTTRTTTLSGLPAVQVDYTFTPAGSTAPVRGRQYYAICGETVVITTVSVASGAGTGAADFIAAHLRLGSG</sequence>
<feature type="region of interest" description="Disordered" evidence="1">
    <location>
        <begin position="26"/>
        <end position="49"/>
    </location>
</feature>